<keyword evidence="2" id="KW-0575">Peroxidase</keyword>
<dbReference type="STRING" id="225324.SAMN02745126_04289"/>
<dbReference type="EMBL" id="FUWJ01000006">
    <property type="protein sequence ID" value="SKA22161.1"/>
    <property type="molecule type" value="Genomic_DNA"/>
</dbReference>
<dbReference type="SUPFAM" id="SSF69118">
    <property type="entry name" value="AhpD-like"/>
    <property type="match status" value="1"/>
</dbReference>
<sequence length="185" mass="20612">MSRLSPRPRPYEPDLEKMMDGMRFEGPSPRNLMQALAHAPKFLMRFQALGGTILFSGKLPAREREIAIMRTGARTRSEYEWGMHVALYQGSCGLSDAEICATLHGAGDDPVWSARERLIIRTVDELHDTSTVSDALWRELASEWSEEQLVELILAIGYYHMAAFFLNAVGVPLEDGAARFAGAPT</sequence>
<feature type="domain" description="Carboxymuconolactone decarboxylase-like" evidence="1">
    <location>
        <begin position="40"/>
        <end position="106"/>
    </location>
</feature>
<dbReference type="Pfam" id="PF02627">
    <property type="entry name" value="CMD"/>
    <property type="match status" value="1"/>
</dbReference>
<evidence type="ECO:0000313" key="2">
    <source>
        <dbReference type="EMBL" id="SKA22161.1"/>
    </source>
</evidence>
<organism evidence="2 3">
    <name type="scientific">Enhydrobacter aerosaccus</name>
    <dbReference type="NCBI Taxonomy" id="225324"/>
    <lineage>
        <taxon>Bacteria</taxon>
        <taxon>Pseudomonadati</taxon>
        <taxon>Pseudomonadota</taxon>
        <taxon>Alphaproteobacteria</taxon>
        <taxon>Hyphomicrobiales</taxon>
        <taxon>Enhydrobacter</taxon>
    </lineage>
</organism>
<dbReference type="AlphaFoldDB" id="A0A1T4S2Y0"/>
<accession>A0A1T4S2Y0</accession>
<evidence type="ECO:0000313" key="3">
    <source>
        <dbReference type="Proteomes" id="UP000190092"/>
    </source>
</evidence>
<keyword evidence="2" id="KW-0560">Oxidoreductase</keyword>
<dbReference type="InterPro" id="IPR003779">
    <property type="entry name" value="CMD-like"/>
</dbReference>
<keyword evidence="3" id="KW-1185">Reference proteome</keyword>
<reference evidence="3" key="1">
    <citation type="submission" date="2017-02" db="EMBL/GenBank/DDBJ databases">
        <authorList>
            <person name="Varghese N."/>
            <person name="Submissions S."/>
        </authorList>
    </citation>
    <scope>NUCLEOTIDE SEQUENCE [LARGE SCALE GENOMIC DNA]</scope>
    <source>
        <strain evidence="3">ATCC 27094</strain>
    </source>
</reference>
<gene>
    <name evidence="2" type="ORF">SAMN02745126_04289</name>
</gene>
<dbReference type="GO" id="GO:0051920">
    <property type="term" value="F:peroxiredoxin activity"/>
    <property type="evidence" value="ECO:0007669"/>
    <property type="project" value="InterPro"/>
</dbReference>
<dbReference type="PANTHER" id="PTHR34846">
    <property type="entry name" value="4-CARBOXYMUCONOLACTONE DECARBOXYLASE FAMILY PROTEIN (AFU_ORTHOLOGUE AFUA_6G11590)"/>
    <property type="match status" value="1"/>
</dbReference>
<evidence type="ECO:0000259" key="1">
    <source>
        <dbReference type="Pfam" id="PF02627"/>
    </source>
</evidence>
<dbReference type="InterPro" id="IPR029032">
    <property type="entry name" value="AhpD-like"/>
</dbReference>
<dbReference type="Gene3D" id="1.20.1290.10">
    <property type="entry name" value="AhpD-like"/>
    <property type="match status" value="1"/>
</dbReference>
<dbReference type="PANTHER" id="PTHR34846:SF5">
    <property type="entry name" value="CARBOXYMUCONOLACTONE DECARBOXYLASE-LIKE DOMAIN-CONTAINING PROTEIN"/>
    <property type="match status" value="1"/>
</dbReference>
<proteinExistence type="predicted"/>
<protein>
    <submittedName>
        <fullName evidence="2">Alkylhydroperoxidase family enzyme, contains CxxC motif</fullName>
    </submittedName>
</protein>
<name>A0A1T4S2Y0_9HYPH</name>
<dbReference type="Proteomes" id="UP000190092">
    <property type="component" value="Unassembled WGS sequence"/>
</dbReference>